<dbReference type="RefSeq" id="WP_084700623.1">
    <property type="nucleotide sequence ID" value="NZ_KK073874.1"/>
</dbReference>
<reference evidence="5 6" key="1">
    <citation type="submission" date="2013-07" db="EMBL/GenBank/DDBJ databases">
        <authorList>
            <consortium name="DOE Joint Genome Institute"/>
            <person name="Eisen J."/>
            <person name="Huntemann M."/>
            <person name="Han J."/>
            <person name="Chen A."/>
            <person name="Kyrpides N."/>
            <person name="Mavromatis K."/>
            <person name="Markowitz V."/>
            <person name="Palaniappan K."/>
            <person name="Ivanova N."/>
            <person name="Schaumberg A."/>
            <person name="Pati A."/>
            <person name="Liolios K."/>
            <person name="Nordberg H.P."/>
            <person name="Cantor M.N."/>
            <person name="Hua S.X."/>
            <person name="Woyke T."/>
        </authorList>
    </citation>
    <scope>NUCLEOTIDE SEQUENCE [LARGE SCALE GENOMIC DNA]</scope>
    <source>
        <strain evidence="5 6">DSM 44712</strain>
    </source>
</reference>
<dbReference type="Pfam" id="PF08386">
    <property type="entry name" value="Abhydrolase_4"/>
    <property type="match status" value="1"/>
</dbReference>
<dbReference type="Gene3D" id="3.40.50.1820">
    <property type="entry name" value="alpha/beta hydrolase"/>
    <property type="match status" value="1"/>
</dbReference>
<dbReference type="AlphaFoldDB" id="A0A010ZUI7"/>
<dbReference type="InterPro" id="IPR013595">
    <property type="entry name" value="Pept_S33_TAP-like_C"/>
</dbReference>
<sequence>MPLLGSSPASRFGTALVTAALLLTGCTATSPAERKTTPITWSPCGTALECGTVPVPLEYTESDDKQIALTVMRHPATDPAQRIGTLFFNPGGPGYPATELMKTLDSPTGMFSPDVLARFDIIGVDPRGVGRSSGVRCLTDDQRADAVAADFDPAIPGGKPLPRLLADATAFTRGCADHQSRAFLASLSTDNVARDLDQVRAAIGEEQISFYGTSYGTVVGRMYATLFPDRVRQVVLDAPVDTGRWFGDPLAFLNEVAVASERTLDAWLATCRAEGVRVCPFGDGNPGAALDTLLTRLEAKPLPVKPVAGLTPGGTLDGARALEAVRAAAGAAVTWPVLTAALLGAQRGDGALLHFLWTAVTLSPFPVPTALNEVHTAVRCADWNTPADVAAHTAAARDVVEQAKRVGTRAAYSALNCARWPAPNTDRFTAPLTGAGAPPTLVIGGRLDPATPYHWAVATTATLESAVLLTREGVGHGSYRTSNSPCVDSAVDAALISRALPADGTVCTPDAPATTKPLATPPR</sequence>
<dbReference type="Pfam" id="PF00561">
    <property type="entry name" value="Abhydrolase_1"/>
    <property type="match status" value="1"/>
</dbReference>
<proteinExistence type="inferred from homology"/>
<feature type="domain" description="AB hydrolase-1" evidence="3">
    <location>
        <begin position="85"/>
        <end position="242"/>
    </location>
</feature>
<gene>
    <name evidence="5" type="ORF">CryarDRAFT_3517</name>
</gene>
<comment type="caution">
    <text evidence="5">The sequence shown here is derived from an EMBL/GenBank/DDBJ whole genome shotgun (WGS) entry which is preliminary data.</text>
</comment>
<accession>A0A010ZUI7</accession>
<evidence type="ECO:0000256" key="1">
    <source>
        <dbReference type="ARBA" id="ARBA00010088"/>
    </source>
</evidence>
<organism evidence="5 6">
    <name type="scientific">Cryptosporangium arvum DSM 44712</name>
    <dbReference type="NCBI Taxonomy" id="927661"/>
    <lineage>
        <taxon>Bacteria</taxon>
        <taxon>Bacillati</taxon>
        <taxon>Actinomycetota</taxon>
        <taxon>Actinomycetes</taxon>
        <taxon>Cryptosporangiales</taxon>
        <taxon>Cryptosporangiaceae</taxon>
        <taxon>Cryptosporangium</taxon>
    </lineage>
</organism>
<keyword evidence="5" id="KW-0808">Transferase</keyword>
<comment type="similarity">
    <text evidence="1">Belongs to the peptidase S33 family.</text>
</comment>
<dbReference type="SUPFAM" id="SSF53474">
    <property type="entry name" value="alpha/beta-Hydrolases"/>
    <property type="match status" value="1"/>
</dbReference>
<dbReference type="InterPro" id="IPR029058">
    <property type="entry name" value="AB_hydrolase_fold"/>
</dbReference>
<dbReference type="InterPro" id="IPR000073">
    <property type="entry name" value="AB_hydrolase_1"/>
</dbReference>
<keyword evidence="2 5" id="KW-0378">Hydrolase</keyword>
<dbReference type="HOGENOM" id="CLU_013364_3_2_11"/>
<name>A0A010ZUI7_9ACTN</name>
<evidence type="ECO:0000313" key="6">
    <source>
        <dbReference type="Proteomes" id="UP000021053"/>
    </source>
</evidence>
<evidence type="ECO:0000259" key="4">
    <source>
        <dbReference type="Pfam" id="PF08386"/>
    </source>
</evidence>
<dbReference type="PANTHER" id="PTHR43248:SF25">
    <property type="entry name" value="AB HYDROLASE-1 DOMAIN-CONTAINING PROTEIN-RELATED"/>
    <property type="match status" value="1"/>
</dbReference>
<keyword evidence="5" id="KW-0012">Acyltransferase</keyword>
<evidence type="ECO:0000259" key="3">
    <source>
        <dbReference type="Pfam" id="PF00561"/>
    </source>
</evidence>
<evidence type="ECO:0000256" key="2">
    <source>
        <dbReference type="ARBA" id="ARBA00022801"/>
    </source>
</evidence>
<dbReference type="GO" id="GO:0016787">
    <property type="term" value="F:hydrolase activity"/>
    <property type="evidence" value="ECO:0007669"/>
    <property type="project" value="UniProtKB-KW"/>
</dbReference>
<dbReference type="PANTHER" id="PTHR43248">
    <property type="entry name" value="2-SUCCINYL-6-HYDROXY-2,4-CYCLOHEXADIENE-1-CARBOXYLATE SYNTHASE"/>
    <property type="match status" value="1"/>
</dbReference>
<feature type="domain" description="Peptidase S33 tripeptidyl aminopeptidase-like C-terminal" evidence="4">
    <location>
        <begin position="406"/>
        <end position="507"/>
    </location>
</feature>
<dbReference type="OrthoDB" id="4006962at2"/>
<dbReference type="GO" id="GO:0016746">
    <property type="term" value="F:acyltransferase activity"/>
    <property type="evidence" value="ECO:0007669"/>
    <property type="project" value="UniProtKB-KW"/>
</dbReference>
<dbReference type="EMBL" id="JFBT01000001">
    <property type="protein sequence ID" value="EXG82344.1"/>
    <property type="molecule type" value="Genomic_DNA"/>
</dbReference>
<dbReference type="InterPro" id="IPR051601">
    <property type="entry name" value="Serine_prot/Carboxylest_S33"/>
</dbReference>
<protein>
    <submittedName>
        <fullName evidence="5">Putative hydrolase or acyltransferase of alpha/beta superfamily</fullName>
    </submittedName>
</protein>
<evidence type="ECO:0000313" key="5">
    <source>
        <dbReference type="EMBL" id="EXG82344.1"/>
    </source>
</evidence>
<keyword evidence="6" id="KW-1185">Reference proteome</keyword>
<dbReference type="PATRIC" id="fig|927661.3.peg.3475"/>
<dbReference type="Proteomes" id="UP000021053">
    <property type="component" value="Unassembled WGS sequence"/>
</dbReference>